<dbReference type="GO" id="GO:0045505">
    <property type="term" value="F:dynein intermediate chain binding"/>
    <property type="evidence" value="ECO:0007669"/>
    <property type="project" value="InterPro"/>
</dbReference>
<dbReference type="Proteomes" id="UP001178461">
    <property type="component" value="Chromosome 7"/>
</dbReference>
<dbReference type="AlphaFoldDB" id="A0AA35PBV4"/>
<dbReference type="GO" id="GO:0051959">
    <property type="term" value="F:dynein light intermediate chain binding"/>
    <property type="evidence" value="ECO:0007669"/>
    <property type="project" value="InterPro"/>
</dbReference>
<dbReference type="GO" id="GO:0007018">
    <property type="term" value="P:microtubule-based movement"/>
    <property type="evidence" value="ECO:0007669"/>
    <property type="project" value="InterPro"/>
</dbReference>
<gene>
    <name evidence="1" type="ORF">PODLI_1B034371</name>
</gene>
<dbReference type="PANTHER" id="PTHR22878">
    <property type="entry name" value="DYNEIN HEAVY CHAIN 6, AXONEMAL-LIKE-RELATED"/>
    <property type="match status" value="1"/>
</dbReference>
<dbReference type="PANTHER" id="PTHR22878:SF71">
    <property type="entry name" value="DYNEIN, AXONEMAL, HEAVY CHAIN 3"/>
    <property type="match status" value="1"/>
</dbReference>
<organism evidence="1 2">
    <name type="scientific">Podarcis lilfordi</name>
    <name type="common">Lilford's wall lizard</name>
    <dbReference type="NCBI Taxonomy" id="74358"/>
    <lineage>
        <taxon>Eukaryota</taxon>
        <taxon>Metazoa</taxon>
        <taxon>Chordata</taxon>
        <taxon>Craniata</taxon>
        <taxon>Vertebrata</taxon>
        <taxon>Euteleostomi</taxon>
        <taxon>Lepidosauria</taxon>
        <taxon>Squamata</taxon>
        <taxon>Bifurcata</taxon>
        <taxon>Unidentata</taxon>
        <taxon>Episquamata</taxon>
        <taxon>Laterata</taxon>
        <taxon>Lacertibaenia</taxon>
        <taxon>Lacertidae</taxon>
        <taxon>Podarcis</taxon>
    </lineage>
</organism>
<dbReference type="EMBL" id="OX395132">
    <property type="protein sequence ID" value="CAI5780190.1"/>
    <property type="molecule type" value="Genomic_DNA"/>
</dbReference>
<evidence type="ECO:0000313" key="2">
    <source>
        <dbReference type="Proteomes" id="UP001178461"/>
    </source>
</evidence>
<dbReference type="Gene3D" id="1.10.8.1220">
    <property type="match status" value="1"/>
</dbReference>
<keyword evidence="2" id="KW-1185">Reference proteome</keyword>
<sequence>MEPVYQYSLIWFINCYVQSLANSRKSDVLEERIDFIIEHFTISIYNDCRSPFEKVKLLFSFLLAMGIMKGRDKIDAEVWCFLLTGEVVLKNPDANPDPEWLSDKSWAEIVHSSGLKHLHGLLHHVESNVVEWKMIYGSAKPHEEEFPGEWNLVTGLDRMVIL</sequence>
<proteinExistence type="predicted"/>
<accession>A0AA35PBV4</accession>
<protein>
    <submittedName>
        <fullName evidence="1">Dynein heavy chain 3, axonemal</fullName>
    </submittedName>
</protein>
<dbReference type="InterPro" id="IPR026983">
    <property type="entry name" value="DHC"/>
</dbReference>
<name>A0AA35PBV4_9SAUR</name>
<evidence type="ECO:0000313" key="1">
    <source>
        <dbReference type="EMBL" id="CAI5780190.1"/>
    </source>
</evidence>
<dbReference type="GO" id="GO:0030286">
    <property type="term" value="C:dynein complex"/>
    <property type="evidence" value="ECO:0007669"/>
    <property type="project" value="InterPro"/>
</dbReference>
<reference evidence="1" key="1">
    <citation type="submission" date="2022-12" db="EMBL/GenBank/DDBJ databases">
        <authorList>
            <person name="Alioto T."/>
            <person name="Alioto T."/>
            <person name="Gomez Garrido J."/>
        </authorList>
    </citation>
    <scope>NUCLEOTIDE SEQUENCE</scope>
</reference>